<keyword evidence="3" id="KW-1185">Reference proteome</keyword>
<dbReference type="Proteomes" id="UP000596742">
    <property type="component" value="Unassembled WGS sequence"/>
</dbReference>
<evidence type="ECO:0000313" key="2">
    <source>
        <dbReference type="EMBL" id="VDI27387.1"/>
    </source>
</evidence>
<feature type="non-terminal residue" evidence="2">
    <location>
        <position position="212"/>
    </location>
</feature>
<dbReference type="EMBL" id="UYJE01004351">
    <property type="protein sequence ID" value="VDI27387.1"/>
    <property type="molecule type" value="Genomic_DNA"/>
</dbReference>
<gene>
    <name evidence="2" type="ORF">MGAL_10B005595</name>
</gene>
<sequence>ELVKKGFKLFERGDVEKDEDDIQYFQRMAEYVYGETVLPVIISLRKGAFRKPVMSSAAKSHIPIIRFKKHSFDVTVLTPLKFTNYGSSVEMTEHVTNVKNPWSVQKSKPKCYDIGRYDKEDYPDEIAFISEGPSDFKDNFDAIICCLIIGDRGEKEERQRFGYSPGTDSDSDDDSDVEDTAVDEIDRQTDMPEGRRTSEFFRHDRYTCYSST</sequence>
<comment type="caution">
    <text evidence="2">The sequence shown here is derived from an EMBL/GenBank/DDBJ whole genome shotgun (WGS) entry which is preliminary data.</text>
</comment>
<evidence type="ECO:0000313" key="3">
    <source>
        <dbReference type="Proteomes" id="UP000596742"/>
    </source>
</evidence>
<accession>A0A8B6E152</accession>
<evidence type="ECO:0000256" key="1">
    <source>
        <dbReference type="SAM" id="MobiDB-lite"/>
    </source>
</evidence>
<name>A0A8B6E152_MYTGA</name>
<feature type="region of interest" description="Disordered" evidence="1">
    <location>
        <begin position="157"/>
        <end position="198"/>
    </location>
</feature>
<proteinExistence type="predicted"/>
<feature type="compositionally biased region" description="Acidic residues" evidence="1">
    <location>
        <begin position="169"/>
        <end position="183"/>
    </location>
</feature>
<protein>
    <submittedName>
        <fullName evidence="2">Uncharacterized protein</fullName>
    </submittedName>
</protein>
<reference evidence="2" key="1">
    <citation type="submission" date="2018-11" db="EMBL/GenBank/DDBJ databases">
        <authorList>
            <person name="Alioto T."/>
            <person name="Alioto T."/>
        </authorList>
    </citation>
    <scope>NUCLEOTIDE SEQUENCE</scope>
</reference>
<dbReference type="AlphaFoldDB" id="A0A8B6E152"/>
<organism evidence="2 3">
    <name type="scientific">Mytilus galloprovincialis</name>
    <name type="common">Mediterranean mussel</name>
    <dbReference type="NCBI Taxonomy" id="29158"/>
    <lineage>
        <taxon>Eukaryota</taxon>
        <taxon>Metazoa</taxon>
        <taxon>Spiralia</taxon>
        <taxon>Lophotrochozoa</taxon>
        <taxon>Mollusca</taxon>
        <taxon>Bivalvia</taxon>
        <taxon>Autobranchia</taxon>
        <taxon>Pteriomorphia</taxon>
        <taxon>Mytilida</taxon>
        <taxon>Mytiloidea</taxon>
        <taxon>Mytilidae</taxon>
        <taxon>Mytilinae</taxon>
        <taxon>Mytilus</taxon>
    </lineage>
</organism>
<feature type="compositionally biased region" description="Basic and acidic residues" evidence="1">
    <location>
        <begin position="184"/>
        <end position="198"/>
    </location>
</feature>
<dbReference type="OrthoDB" id="9994106at2759"/>